<evidence type="ECO:0000256" key="4">
    <source>
        <dbReference type="ARBA" id="ARBA00023163"/>
    </source>
</evidence>
<dbReference type="Pfam" id="PF00440">
    <property type="entry name" value="TetR_N"/>
    <property type="match status" value="1"/>
</dbReference>
<dbReference type="SUPFAM" id="SSF46689">
    <property type="entry name" value="Homeodomain-like"/>
    <property type="match status" value="1"/>
</dbReference>
<keyword evidence="8" id="KW-1185">Reference proteome</keyword>
<reference evidence="7" key="1">
    <citation type="submission" date="2021-03" db="EMBL/GenBank/DDBJ databases">
        <title>Antimicrobial resistance genes in bacteria isolated from Japanese honey, and their potential for conferring macrolide and lincosamide resistance in the American foulbrood pathogen Paenibacillus larvae.</title>
        <authorList>
            <person name="Okamoto M."/>
            <person name="Kumagai M."/>
            <person name="Kanamori H."/>
            <person name="Takamatsu D."/>
        </authorList>
    </citation>
    <scope>NUCLEOTIDE SEQUENCE</scope>
    <source>
        <strain evidence="7">J40TS1</strain>
    </source>
</reference>
<feature type="DNA-binding region" description="H-T-H motif" evidence="5">
    <location>
        <begin position="21"/>
        <end position="40"/>
    </location>
</feature>
<gene>
    <name evidence="7" type="ORF">J40TS1_33630</name>
</gene>
<dbReference type="SUPFAM" id="SSF48498">
    <property type="entry name" value="Tetracyclin repressor-like, C-terminal domain"/>
    <property type="match status" value="1"/>
</dbReference>
<evidence type="ECO:0000259" key="6">
    <source>
        <dbReference type="PROSITE" id="PS50977"/>
    </source>
</evidence>
<proteinExistence type="predicted"/>
<dbReference type="GO" id="GO:0003700">
    <property type="term" value="F:DNA-binding transcription factor activity"/>
    <property type="evidence" value="ECO:0007669"/>
    <property type="project" value="TreeGrafter"/>
</dbReference>
<dbReference type="InterPro" id="IPR050109">
    <property type="entry name" value="HTH-type_TetR-like_transc_reg"/>
</dbReference>
<organism evidence="7 8">
    <name type="scientific">Paenibacillus montaniterrae</name>
    <dbReference type="NCBI Taxonomy" id="429341"/>
    <lineage>
        <taxon>Bacteria</taxon>
        <taxon>Bacillati</taxon>
        <taxon>Bacillota</taxon>
        <taxon>Bacilli</taxon>
        <taxon>Bacillales</taxon>
        <taxon>Paenibacillaceae</taxon>
        <taxon>Paenibacillus</taxon>
    </lineage>
</organism>
<dbReference type="Proteomes" id="UP000683139">
    <property type="component" value="Unassembled WGS sequence"/>
</dbReference>
<evidence type="ECO:0000313" key="8">
    <source>
        <dbReference type="Proteomes" id="UP000683139"/>
    </source>
</evidence>
<dbReference type="PANTHER" id="PTHR30055">
    <property type="entry name" value="HTH-TYPE TRANSCRIPTIONAL REGULATOR RUTR"/>
    <property type="match status" value="1"/>
</dbReference>
<dbReference type="PANTHER" id="PTHR30055:SF175">
    <property type="entry name" value="HTH-TYPE TRANSCRIPTIONAL REPRESSOR KSTR2"/>
    <property type="match status" value="1"/>
</dbReference>
<keyword evidence="1" id="KW-0678">Repressor</keyword>
<dbReference type="EMBL" id="BOSE01000006">
    <property type="protein sequence ID" value="GIP17721.1"/>
    <property type="molecule type" value="Genomic_DNA"/>
</dbReference>
<evidence type="ECO:0000256" key="2">
    <source>
        <dbReference type="ARBA" id="ARBA00023015"/>
    </source>
</evidence>
<dbReference type="RefSeq" id="WP_213517335.1">
    <property type="nucleotide sequence ID" value="NZ_BOSE01000006.1"/>
</dbReference>
<dbReference type="Gene3D" id="1.10.357.10">
    <property type="entry name" value="Tetracycline Repressor, domain 2"/>
    <property type="match status" value="1"/>
</dbReference>
<feature type="domain" description="HTH tetR-type" evidence="6">
    <location>
        <begin position="1"/>
        <end position="58"/>
    </location>
</feature>
<keyword evidence="3 5" id="KW-0238">DNA-binding</keyword>
<protein>
    <recommendedName>
        <fullName evidence="6">HTH tetR-type domain-containing protein</fullName>
    </recommendedName>
</protein>
<dbReference type="InterPro" id="IPR001647">
    <property type="entry name" value="HTH_TetR"/>
</dbReference>
<dbReference type="InterPro" id="IPR009057">
    <property type="entry name" value="Homeodomain-like_sf"/>
</dbReference>
<dbReference type="AlphaFoldDB" id="A0A920CYA3"/>
<comment type="caution">
    <text evidence="7">The sequence shown here is derived from an EMBL/GenBank/DDBJ whole genome shotgun (WGS) entry which is preliminary data.</text>
</comment>
<keyword evidence="2" id="KW-0805">Transcription regulation</keyword>
<accession>A0A920CYA3</accession>
<dbReference type="GO" id="GO:0000976">
    <property type="term" value="F:transcription cis-regulatory region binding"/>
    <property type="evidence" value="ECO:0007669"/>
    <property type="project" value="TreeGrafter"/>
</dbReference>
<name>A0A920CYA3_9BACL</name>
<evidence type="ECO:0000256" key="3">
    <source>
        <dbReference type="ARBA" id="ARBA00023125"/>
    </source>
</evidence>
<dbReference type="InterPro" id="IPR036271">
    <property type="entry name" value="Tet_transcr_reg_TetR-rel_C_sf"/>
</dbReference>
<evidence type="ECO:0000313" key="7">
    <source>
        <dbReference type="EMBL" id="GIP17721.1"/>
    </source>
</evidence>
<evidence type="ECO:0000256" key="5">
    <source>
        <dbReference type="PROSITE-ProRule" id="PRU00335"/>
    </source>
</evidence>
<evidence type="ECO:0000256" key="1">
    <source>
        <dbReference type="ARBA" id="ARBA00022491"/>
    </source>
</evidence>
<sequence length="185" mass="21420">MKQRVIEAAKEEIIENGLRFTMRDLAARLGVSSKTIYQSFESKEQIIDAIVTNSILEMQAAEASIMEDVSLTLLEKLKKTLVNVPEWFILSDIRLLKEFKQKYPKQWAEIDKHVTLGWGQVQLLVEQGVKEGILRPFNMDLFIQMYIGSLYQLMEERRDRRAAQAPLEQLLEQMVELLLHGIALD</sequence>
<dbReference type="PRINTS" id="PR00455">
    <property type="entry name" value="HTHTETR"/>
</dbReference>
<dbReference type="PROSITE" id="PS50977">
    <property type="entry name" value="HTH_TETR_2"/>
    <property type="match status" value="1"/>
</dbReference>
<keyword evidence="4" id="KW-0804">Transcription</keyword>